<evidence type="ECO:0000313" key="8">
    <source>
        <dbReference type="EMBL" id="AUX09797.1"/>
    </source>
</evidence>
<keyword evidence="9" id="KW-1185">Reference proteome</keyword>
<dbReference type="GO" id="GO:0005886">
    <property type="term" value="C:plasma membrane"/>
    <property type="evidence" value="ECO:0007669"/>
    <property type="project" value="UniProtKB-SubCell"/>
</dbReference>
<sequence length="371" mass="39708">MFYCFVTINSQCVTTDDMDRRNFLTTVSAGTAAAIAGCMGNGEGADFNVGMVYATGGLGDQSFNDMAHTGVQEAEADFELDYQNAEPGGPDEVGELQRRFASSENPDFDLICCIGFVQESDLLDNAQEFPDENFMIVDGVVEGDDGFVDNVANYIFREQEGSFQVGVLAGMLTGMDYDHGGGSTNTDERMVGFVGGQEVPLIERFEAGYKAGVEYVDEDIEFTSAYAGDWNDPSTGQEIASSMYNDGADVVYHAAGGTGSGVFEAAQSEGRYAIGVDDDQSVTAPEFSDVILASMLKRVNVAVYESIENTLEDDFRGGELNDLGIAEDGVSAVIGQDFEGELPAEITDELESTREAIVDGDITVPDNLDDV</sequence>
<dbReference type="CDD" id="cd06354">
    <property type="entry name" value="PBP1_PrnA-like"/>
    <property type="match status" value="1"/>
</dbReference>
<dbReference type="Proteomes" id="UP000263012">
    <property type="component" value="Chromosome"/>
</dbReference>
<evidence type="ECO:0000256" key="1">
    <source>
        <dbReference type="ARBA" id="ARBA00004193"/>
    </source>
</evidence>
<name>A0A343TL25_9EURY</name>
<keyword evidence="6" id="KW-0449">Lipoprotein</keyword>
<dbReference type="InterPro" id="IPR003760">
    <property type="entry name" value="PnrA-like"/>
</dbReference>
<protein>
    <submittedName>
        <fullName evidence="8">ABC-type transport system, substrate-binding protein</fullName>
    </submittedName>
</protein>
<evidence type="ECO:0000256" key="5">
    <source>
        <dbReference type="ARBA" id="ARBA00023136"/>
    </source>
</evidence>
<keyword evidence="5" id="KW-0472">Membrane</keyword>
<evidence type="ECO:0000259" key="7">
    <source>
        <dbReference type="Pfam" id="PF02608"/>
    </source>
</evidence>
<keyword evidence="3" id="KW-1003">Cell membrane</keyword>
<reference evidence="9" key="1">
    <citation type="submission" date="2017-11" db="EMBL/GenBank/DDBJ databases">
        <title>Phenotypic and genomic properties of facultatively anaerobic sulfur-reducing natronoarchaea from hypersaline soda lakes.</title>
        <authorList>
            <person name="Sorokin D.Y."/>
            <person name="Kublanov I.V."/>
            <person name="Roman P."/>
            <person name="Sinninghe Damste J.S."/>
            <person name="Golyshin P.N."/>
            <person name="Rojo D."/>
            <person name="Ciordia S."/>
            <person name="Mena M.D.C."/>
            <person name="Ferrer M."/>
            <person name="Messina E."/>
            <person name="Smedile F."/>
            <person name="La Spada G."/>
            <person name="La Cono V."/>
            <person name="Yakimov M.M."/>
        </authorList>
    </citation>
    <scope>NUCLEOTIDE SEQUENCE [LARGE SCALE GENOMIC DNA]</scope>
    <source>
        <strain evidence="9">AArc-Sl</strain>
    </source>
</reference>
<accession>A0A343TL25</accession>
<dbReference type="EMBL" id="CP025066">
    <property type="protein sequence ID" value="AUX09797.1"/>
    <property type="molecule type" value="Genomic_DNA"/>
</dbReference>
<dbReference type="AlphaFoldDB" id="A0A343TL25"/>
<dbReference type="Pfam" id="PF02608">
    <property type="entry name" value="Bmp"/>
    <property type="match status" value="1"/>
</dbReference>
<dbReference type="SUPFAM" id="SSF53822">
    <property type="entry name" value="Periplasmic binding protein-like I"/>
    <property type="match status" value="1"/>
</dbReference>
<evidence type="ECO:0000313" key="9">
    <source>
        <dbReference type="Proteomes" id="UP000263012"/>
    </source>
</evidence>
<proteinExistence type="inferred from homology"/>
<dbReference type="InterPro" id="IPR050957">
    <property type="entry name" value="BMP_lipoprotein"/>
</dbReference>
<evidence type="ECO:0000256" key="6">
    <source>
        <dbReference type="ARBA" id="ARBA00023288"/>
    </source>
</evidence>
<comment type="similarity">
    <text evidence="2">Belongs to the BMP lipoprotein family.</text>
</comment>
<dbReference type="KEGG" id="hdf:AArcSl_2172"/>
<evidence type="ECO:0000256" key="4">
    <source>
        <dbReference type="ARBA" id="ARBA00022729"/>
    </source>
</evidence>
<dbReference type="Gene3D" id="3.40.50.2300">
    <property type="match status" value="2"/>
</dbReference>
<feature type="domain" description="ABC transporter substrate-binding protein PnrA-like" evidence="7">
    <location>
        <begin position="49"/>
        <end position="367"/>
    </location>
</feature>
<comment type="subcellular location">
    <subcellularLocation>
        <location evidence="1">Cell membrane</location>
        <topology evidence="1">Lipid-anchor</topology>
    </subcellularLocation>
</comment>
<dbReference type="PANTHER" id="PTHR34296:SF2">
    <property type="entry name" value="ABC TRANSPORTER GUANOSINE-BINDING PROTEIN NUPN"/>
    <property type="match status" value="1"/>
</dbReference>
<dbReference type="InterPro" id="IPR028082">
    <property type="entry name" value="Peripla_BP_I"/>
</dbReference>
<evidence type="ECO:0000256" key="2">
    <source>
        <dbReference type="ARBA" id="ARBA00008610"/>
    </source>
</evidence>
<evidence type="ECO:0000256" key="3">
    <source>
        <dbReference type="ARBA" id="ARBA00022475"/>
    </source>
</evidence>
<dbReference type="PANTHER" id="PTHR34296">
    <property type="entry name" value="TRANSCRIPTIONAL ACTIVATOR PROTEIN MED"/>
    <property type="match status" value="1"/>
</dbReference>
<organism evidence="8 9">
    <name type="scientific">Halalkaliarchaeum desulfuricum</name>
    <dbReference type="NCBI Taxonomy" id="2055893"/>
    <lineage>
        <taxon>Archaea</taxon>
        <taxon>Methanobacteriati</taxon>
        <taxon>Methanobacteriota</taxon>
        <taxon>Stenosarchaea group</taxon>
        <taxon>Halobacteria</taxon>
        <taxon>Halobacteriales</taxon>
        <taxon>Haloferacaceae</taxon>
        <taxon>Halalkaliarchaeum</taxon>
    </lineage>
</organism>
<gene>
    <name evidence="8" type="ORF">AArcSl_2172</name>
</gene>
<keyword evidence="4" id="KW-0732">Signal</keyword>